<evidence type="ECO:0000313" key="3">
    <source>
        <dbReference type="EMBL" id="GAA4815909.1"/>
    </source>
</evidence>
<feature type="transmembrane region" description="Helical" evidence="1">
    <location>
        <begin position="35"/>
        <end position="56"/>
    </location>
</feature>
<gene>
    <name evidence="3" type="ORF">GCM10023330_25160</name>
</gene>
<name>A0ABP9CST0_9FLAO</name>
<accession>A0ABP9CST0</accession>
<keyword evidence="1" id="KW-0472">Membrane</keyword>
<dbReference type="InterPro" id="IPR025698">
    <property type="entry name" value="2TM_dom"/>
</dbReference>
<dbReference type="Pfam" id="PF13239">
    <property type="entry name" value="2TM"/>
    <property type="match status" value="1"/>
</dbReference>
<feature type="domain" description="2TM" evidence="2">
    <location>
        <begin position="26"/>
        <end position="106"/>
    </location>
</feature>
<proteinExistence type="predicted"/>
<protein>
    <submittedName>
        <fullName evidence="3">2TM domain-containing protein</fullName>
    </submittedName>
</protein>
<reference evidence="4" key="1">
    <citation type="journal article" date="2019" name="Int. J. Syst. Evol. Microbiol.">
        <title>The Global Catalogue of Microorganisms (GCM) 10K type strain sequencing project: providing services to taxonomists for standard genome sequencing and annotation.</title>
        <authorList>
            <consortium name="The Broad Institute Genomics Platform"/>
            <consortium name="The Broad Institute Genome Sequencing Center for Infectious Disease"/>
            <person name="Wu L."/>
            <person name="Ma J."/>
        </authorList>
    </citation>
    <scope>NUCLEOTIDE SEQUENCE [LARGE SCALE GENOMIC DNA]</scope>
    <source>
        <strain evidence="4">JCM 18325</strain>
    </source>
</reference>
<organism evidence="3 4">
    <name type="scientific">Litoribaculum gwangyangense</name>
    <dbReference type="NCBI Taxonomy" id="1130722"/>
    <lineage>
        <taxon>Bacteria</taxon>
        <taxon>Pseudomonadati</taxon>
        <taxon>Bacteroidota</taxon>
        <taxon>Flavobacteriia</taxon>
        <taxon>Flavobacteriales</taxon>
        <taxon>Flavobacteriaceae</taxon>
        <taxon>Litoribaculum</taxon>
    </lineage>
</organism>
<dbReference type="EMBL" id="BAABJW010000004">
    <property type="protein sequence ID" value="GAA4815909.1"/>
    <property type="molecule type" value="Genomic_DNA"/>
</dbReference>
<evidence type="ECO:0000313" key="4">
    <source>
        <dbReference type="Proteomes" id="UP001501433"/>
    </source>
</evidence>
<evidence type="ECO:0000256" key="1">
    <source>
        <dbReference type="SAM" id="Phobius"/>
    </source>
</evidence>
<dbReference type="RefSeq" id="WP_345277348.1">
    <property type="nucleotide sequence ID" value="NZ_BAABJW010000004.1"/>
</dbReference>
<comment type="caution">
    <text evidence="3">The sequence shown here is derived from an EMBL/GenBank/DDBJ whole genome shotgun (WGS) entry which is preliminary data.</text>
</comment>
<sequence>MENYNIKPYNDETSEERYRREEAYLRAKEKVKKIIGFYWHLASYIIVNIFIIILIVSNGGKLFSFGTFATPLFWGIGLFFHFMGVFGPDFLFGKNWEERKIKEYMDKEQNSHKYE</sequence>
<feature type="transmembrane region" description="Helical" evidence="1">
    <location>
        <begin position="68"/>
        <end position="92"/>
    </location>
</feature>
<keyword evidence="1" id="KW-0812">Transmembrane</keyword>
<keyword evidence="4" id="KW-1185">Reference proteome</keyword>
<dbReference type="Proteomes" id="UP001501433">
    <property type="component" value="Unassembled WGS sequence"/>
</dbReference>
<keyword evidence="1" id="KW-1133">Transmembrane helix</keyword>
<evidence type="ECO:0000259" key="2">
    <source>
        <dbReference type="Pfam" id="PF13239"/>
    </source>
</evidence>